<keyword evidence="3" id="KW-1185">Reference proteome</keyword>
<name>A0A2Y9JLP9_ENHLU</name>
<evidence type="ECO:0000256" key="2">
    <source>
        <dbReference type="SAM" id="SignalP"/>
    </source>
</evidence>
<reference evidence="4" key="1">
    <citation type="submission" date="2025-08" db="UniProtKB">
        <authorList>
            <consortium name="RefSeq"/>
        </authorList>
    </citation>
    <scope>IDENTIFICATION</scope>
    <source>
        <tissue evidence="4">Blood</tissue>
    </source>
</reference>
<feature type="compositionally biased region" description="Basic residues" evidence="1">
    <location>
        <begin position="95"/>
        <end position="106"/>
    </location>
</feature>
<dbReference type="Pfam" id="PF15848">
    <property type="entry name" value="ODAPH"/>
    <property type="match status" value="1"/>
</dbReference>
<dbReference type="PANTHER" id="PTHR40376:SF1">
    <property type="entry name" value="ODONTOGENESIS ASSOCIATED PHOSPHOPROTEIN"/>
    <property type="match status" value="1"/>
</dbReference>
<dbReference type="OrthoDB" id="9450558at2759"/>
<dbReference type="CTD" id="152816"/>
<organism evidence="3 4">
    <name type="scientific">Enhydra lutris kenyoni</name>
    <name type="common">northern sea otter</name>
    <dbReference type="NCBI Taxonomy" id="391180"/>
    <lineage>
        <taxon>Eukaryota</taxon>
        <taxon>Metazoa</taxon>
        <taxon>Chordata</taxon>
        <taxon>Craniata</taxon>
        <taxon>Vertebrata</taxon>
        <taxon>Euteleostomi</taxon>
        <taxon>Mammalia</taxon>
        <taxon>Eutheria</taxon>
        <taxon>Laurasiatheria</taxon>
        <taxon>Carnivora</taxon>
        <taxon>Caniformia</taxon>
        <taxon>Musteloidea</taxon>
        <taxon>Mustelidae</taxon>
        <taxon>Lutrinae</taxon>
        <taxon>Enhydra</taxon>
    </lineage>
</organism>
<protein>
    <submittedName>
        <fullName evidence="4">Uncharacterized protein C4orf26 homolog</fullName>
    </submittedName>
</protein>
<accession>A0A2Y9JLP9</accession>
<dbReference type="GeneID" id="111149211"/>
<feature type="compositionally biased region" description="Basic and acidic residues" evidence="1">
    <location>
        <begin position="81"/>
        <end position="93"/>
    </location>
</feature>
<dbReference type="AlphaFoldDB" id="A0A2Y9JLP9"/>
<dbReference type="InterPro" id="IPR031706">
    <property type="entry name" value="ODAPH"/>
</dbReference>
<evidence type="ECO:0000313" key="4">
    <source>
        <dbReference type="RefSeq" id="XP_022361867.1"/>
    </source>
</evidence>
<dbReference type="Proteomes" id="UP000248482">
    <property type="component" value="Unplaced"/>
</dbReference>
<dbReference type="PANTHER" id="PTHR40376">
    <property type="entry name" value="ODONTOGENESIS ASSOCIATED PHOSPHOPROTEIN"/>
    <property type="match status" value="1"/>
</dbReference>
<feature type="chain" id="PRO_5015873449" evidence="2">
    <location>
        <begin position="24"/>
        <end position="106"/>
    </location>
</feature>
<dbReference type="GO" id="GO:0070175">
    <property type="term" value="P:positive regulation of enamel mineralization"/>
    <property type="evidence" value="ECO:0007669"/>
    <property type="project" value="TreeGrafter"/>
</dbReference>
<gene>
    <name evidence="4" type="primary">LOC111149211</name>
</gene>
<dbReference type="KEGG" id="elk:111149211"/>
<evidence type="ECO:0000313" key="3">
    <source>
        <dbReference type="Proteomes" id="UP000248482"/>
    </source>
</evidence>
<dbReference type="STRING" id="391180.A0A2Y9JLP9"/>
<feature type="signal peptide" evidence="2">
    <location>
        <begin position="1"/>
        <end position="23"/>
    </location>
</feature>
<proteinExistence type="predicted"/>
<keyword evidence="2" id="KW-0732">Signal</keyword>
<feature type="region of interest" description="Disordered" evidence="1">
    <location>
        <begin position="70"/>
        <end position="106"/>
    </location>
</feature>
<evidence type="ECO:0000256" key="1">
    <source>
        <dbReference type="SAM" id="MobiDB-lite"/>
    </source>
</evidence>
<sequence>MAHRLRFSYWLLLCWAALTVAAGQKEGATPPAGLQDNGGPTDCQVFTLTPPPPRRNPVTRIQPVTRTPKYFPRGRLWRGSSSEESKWKREVPNTRKQKKPLAQRRL</sequence>
<dbReference type="RefSeq" id="XP_022361867.1">
    <property type="nucleotide sequence ID" value="XM_022506159.1"/>
</dbReference>